<organism evidence="1 2">
    <name type="scientific">Rangifer tarandus platyrhynchus</name>
    <name type="common">Svalbard reindeer</name>
    <dbReference type="NCBI Taxonomy" id="3082113"/>
    <lineage>
        <taxon>Eukaryota</taxon>
        <taxon>Metazoa</taxon>
        <taxon>Chordata</taxon>
        <taxon>Craniata</taxon>
        <taxon>Vertebrata</taxon>
        <taxon>Euteleostomi</taxon>
        <taxon>Mammalia</taxon>
        <taxon>Eutheria</taxon>
        <taxon>Laurasiatheria</taxon>
        <taxon>Artiodactyla</taxon>
        <taxon>Ruminantia</taxon>
        <taxon>Pecora</taxon>
        <taxon>Cervidae</taxon>
        <taxon>Odocoileinae</taxon>
        <taxon>Rangifer</taxon>
    </lineage>
</organism>
<evidence type="ECO:0000313" key="2">
    <source>
        <dbReference type="Proteomes" id="UP001162501"/>
    </source>
</evidence>
<sequence length="136" mass="14575">MDISIWDGSLSPRSHIMTRRVLVPTLSPCPEFGQGFSDDDHPLLGNGKWGRTYVLLASGEPSTATMSHGLCGGLEFTPNHQHEAPITEGAPSRSSIPVTPEKHDSILSLPAVASSQKNHPFCWAVARLSCAGKMAE</sequence>
<dbReference type="Proteomes" id="UP001162501">
    <property type="component" value="Chromosome 2"/>
</dbReference>
<gene>
    <name evidence="1" type="ORF">MRATA1EN22A_LOCUS9608</name>
</gene>
<name>A0AC59YSB5_RANTA</name>
<reference evidence="1" key="2">
    <citation type="submission" date="2025-03" db="EMBL/GenBank/DDBJ databases">
        <authorList>
            <consortium name="ELIXIR-Norway"/>
            <consortium name="Elixir Norway"/>
        </authorList>
    </citation>
    <scope>NUCLEOTIDE SEQUENCE</scope>
</reference>
<proteinExistence type="predicted"/>
<protein>
    <submittedName>
        <fullName evidence="1">Uncharacterized protein</fullName>
    </submittedName>
</protein>
<reference evidence="1" key="1">
    <citation type="submission" date="2023-05" db="EMBL/GenBank/DDBJ databases">
        <authorList>
            <consortium name="ELIXIR-Norway"/>
        </authorList>
    </citation>
    <scope>NUCLEOTIDE SEQUENCE</scope>
</reference>
<accession>A0AC59YSB5</accession>
<dbReference type="EMBL" id="OX596086">
    <property type="protein sequence ID" value="CAM9935961.1"/>
    <property type="molecule type" value="Genomic_DNA"/>
</dbReference>
<evidence type="ECO:0000313" key="1">
    <source>
        <dbReference type="EMBL" id="CAM9935961.1"/>
    </source>
</evidence>